<evidence type="ECO:0000256" key="8">
    <source>
        <dbReference type="ARBA" id="ARBA00023065"/>
    </source>
</evidence>
<dbReference type="NCBIfam" id="TIGR00813">
    <property type="entry name" value="sss"/>
    <property type="match status" value="1"/>
</dbReference>
<accession>A0A9P0Q5H1</accession>
<dbReference type="Pfam" id="PF00474">
    <property type="entry name" value="SSF"/>
    <property type="match status" value="1"/>
</dbReference>
<dbReference type="InterPro" id="IPR051163">
    <property type="entry name" value="Sodium:Solute_Symporter_SSF"/>
</dbReference>
<evidence type="ECO:0000256" key="6">
    <source>
        <dbReference type="ARBA" id="ARBA00022989"/>
    </source>
</evidence>
<evidence type="ECO:0000256" key="4">
    <source>
        <dbReference type="ARBA" id="ARBA00022475"/>
    </source>
</evidence>
<gene>
    <name evidence="13" type="ORF">ACAOBT_LOCUS32320</name>
</gene>
<feature type="transmembrane region" description="Helical" evidence="12">
    <location>
        <begin position="83"/>
        <end position="105"/>
    </location>
</feature>
<dbReference type="Proteomes" id="UP001152888">
    <property type="component" value="Unassembled WGS sequence"/>
</dbReference>
<feature type="transmembrane region" description="Helical" evidence="12">
    <location>
        <begin position="411"/>
        <end position="432"/>
    </location>
</feature>
<keyword evidence="14" id="KW-1185">Reference proteome</keyword>
<keyword evidence="9 12" id="KW-0472">Membrane</keyword>
<evidence type="ECO:0000256" key="10">
    <source>
        <dbReference type="ARBA" id="ARBA00023201"/>
    </source>
</evidence>
<evidence type="ECO:0000256" key="9">
    <source>
        <dbReference type="ARBA" id="ARBA00023136"/>
    </source>
</evidence>
<feature type="transmembrane region" description="Helical" evidence="12">
    <location>
        <begin position="277"/>
        <end position="299"/>
    </location>
</feature>
<evidence type="ECO:0000313" key="13">
    <source>
        <dbReference type="EMBL" id="CAH2011656.1"/>
    </source>
</evidence>
<evidence type="ECO:0000256" key="2">
    <source>
        <dbReference type="ARBA" id="ARBA00006434"/>
    </source>
</evidence>
<dbReference type="PROSITE" id="PS50283">
    <property type="entry name" value="NA_SOLUT_SYMP_3"/>
    <property type="match status" value="1"/>
</dbReference>
<dbReference type="Gene3D" id="1.20.1730.10">
    <property type="entry name" value="Sodium/glucose cotransporter"/>
    <property type="match status" value="1"/>
</dbReference>
<dbReference type="GO" id="GO:0005886">
    <property type="term" value="C:plasma membrane"/>
    <property type="evidence" value="ECO:0007669"/>
    <property type="project" value="UniProtKB-SubCell"/>
</dbReference>
<dbReference type="GO" id="GO:0006814">
    <property type="term" value="P:sodium ion transport"/>
    <property type="evidence" value="ECO:0007669"/>
    <property type="project" value="UniProtKB-KW"/>
</dbReference>
<proteinExistence type="inferred from homology"/>
<keyword evidence="10" id="KW-0739">Sodium transport</keyword>
<keyword evidence="7" id="KW-0915">Sodium</keyword>
<feature type="transmembrane region" description="Helical" evidence="12">
    <location>
        <begin position="444"/>
        <end position="460"/>
    </location>
</feature>
<feature type="transmembrane region" description="Helical" evidence="12">
    <location>
        <begin position="153"/>
        <end position="175"/>
    </location>
</feature>
<dbReference type="PANTHER" id="PTHR42985">
    <property type="entry name" value="SODIUM-COUPLED MONOCARBOXYLATE TRANSPORTER"/>
    <property type="match status" value="1"/>
</dbReference>
<sequence>MITHPHFGPWDYVILSIVLLISASIGVYYRLTGGKQKTMQEYLLADKNMPIGPVAFSLMASFMSAITLLGVSSENYTYGLQFIVINISYVLATPIAAYLFLPVFFKLQATSAYEYLERRFGKTSRLAASLSYTLQMTLYMGVVLYAPSLALEALTGISQLAAILSVGLVCTFYSTIGGMKAVLMTDVFQSILMFIAVFSVIICAVVEKGSFAEVWRIASEGNRTNLLNFDPDPTVRHTWFTLIIGGAVTYLSLYAVNQTQVQRYLTVKDLKAAQKALWWNWPILTLLSLSTSFSGLAIYSRFYKCDPYDAGYITSFDQLMPYYVVDTMGHIPGLSGLFVAGIFSASLSTVSAAVNSLAAITIEDYLKPLYRAVFKTHLPESRESMITKITSLAYGFVCLAVAFMAKYLGNVLQASLTIFGVIGGPLLGLFSLGMFTTTANEEGAVFGLTTGIVLSLWMAFGKHPPPDTLPRTTQGCDILNRAYSNHSTHLHSEDQSDYFWLYRVSYLYNGVLGLVSTVLVGYIASILIDKCLRRQKRIYDPNLFVPPLEKWMRKKLLEKQGNLNMTESSGSSDDLKNGLRTIRQY</sequence>
<evidence type="ECO:0000256" key="11">
    <source>
        <dbReference type="RuleBase" id="RU362091"/>
    </source>
</evidence>
<evidence type="ECO:0000256" key="12">
    <source>
        <dbReference type="SAM" id="Phobius"/>
    </source>
</evidence>
<name>A0A9P0Q5H1_ACAOB</name>
<protein>
    <recommendedName>
        <fullName evidence="15">Sodium-dependent multivitamin transporter</fullName>
    </recommendedName>
</protein>
<feature type="transmembrane region" description="Helical" evidence="12">
    <location>
        <begin position="187"/>
        <end position="207"/>
    </location>
</feature>
<keyword evidence="5 12" id="KW-0812">Transmembrane</keyword>
<feature type="transmembrane region" description="Helical" evidence="12">
    <location>
        <begin position="237"/>
        <end position="256"/>
    </location>
</feature>
<dbReference type="EMBL" id="CAKOFQ010008098">
    <property type="protein sequence ID" value="CAH2011656.1"/>
    <property type="molecule type" value="Genomic_DNA"/>
</dbReference>
<evidence type="ECO:0008006" key="15">
    <source>
        <dbReference type="Google" id="ProtNLM"/>
    </source>
</evidence>
<dbReference type="CDD" id="cd11492">
    <property type="entry name" value="SLC5sbd_NIS-SMVT"/>
    <property type="match status" value="1"/>
</dbReference>
<organism evidence="13 14">
    <name type="scientific">Acanthoscelides obtectus</name>
    <name type="common">Bean weevil</name>
    <name type="synonym">Bruchus obtectus</name>
    <dbReference type="NCBI Taxonomy" id="200917"/>
    <lineage>
        <taxon>Eukaryota</taxon>
        <taxon>Metazoa</taxon>
        <taxon>Ecdysozoa</taxon>
        <taxon>Arthropoda</taxon>
        <taxon>Hexapoda</taxon>
        <taxon>Insecta</taxon>
        <taxon>Pterygota</taxon>
        <taxon>Neoptera</taxon>
        <taxon>Endopterygota</taxon>
        <taxon>Coleoptera</taxon>
        <taxon>Polyphaga</taxon>
        <taxon>Cucujiformia</taxon>
        <taxon>Chrysomeloidea</taxon>
        <taxon>Chrysomelidae</taxon>
        <taxon>Bruchinae</taxon>
        <taxon>Bruchini</taxon>
        <taxon>Acanthoscelides</taxon>
    </lineage>
</organism>
<dbReference type="AlphaFoldDB" id="A0A9P0Q5H1"/>
<evidence type="ECO:0000256" key="1">
    <source>
        <dbReference type="ARBA" id="ARBA00004651"/>
    </source>
</evidence>
<reference evidence="13" key="1">
    <citation type="submission" date="2022-03" db="EMBL/GenBank/DDBJ databases">
        <authorList>
            <person name="Sayadi A."/>
        </authorList>
    </citation>
    <scope>NUCLEOTIDE SEQUENCE</scope>
</reference>
<keyword evidence="3" id="KW-0813">Transport</keyword>
<comment type="subcellular location">
    <subcellularLocation>
        <location evidence="1">Cell membrane</location>
        <topology evidence="1">Multi-pass membrane protein</topology>
    </subcellularLocation>
</comment>
<feature type="transmembrane region" description="Helical" evidence="12">
    <location>
        <begin position="12"/>
        <end position="31"/>
    </location>
</feature>
<comment type="caution">
    <text evidence="13">The sequence shown here is derived from an EMBL/GenBank/DDBJ whole genome shotgun (WGS) entry which is preliminary data.</text>
</comment>
<dbReference type="PANTHER" id="PTHR42985:SF40">
    <property type="entry name" value="LD47995P-RELATED"/>
    <property type="match status" value="1"/>
</dbReference>
<feature type="transmembrane region" description="Helical" evidence="12">
    <location>
        <begin position="385"/>
        <end position="405"/>
    </location>
</feature>
<evidence type="ECO:0000256" key="3">
    <source>
        <dbReference type="ARBA" id="ARBA00022448"/>
    </source>
</evidence>
<feature type="transmembrane region" description="Helical" evidence="12">
    <location>
        <begin position="126"/>
        <end position="147"/>
    </location>
</feature>
<keyword evidence="8" id="KW-0406">Ion transport</keyword>
<feature type="transmembrane region" description="Helical" evidence="12">
    <location>
        <begin position="51"/>
        <end position="71"/>
    </location>
</feature>
<dbReference type="InterPro" id="IPR001734">
    <property type="entry name" value="Na/solute_symporter"/>
</dbReference>
<keyword evidence="6 12" id="KW-1133">Transmembrane helix</keyword>
<dbReference type="InterPro" id="IPR038377">
    <property type="entry name" value="Na/Glc_symporter_sf"/>
</dbReference>
<dbReference type="OrthoDB" id="6132759at2759"/>
<feature type="transmembrane region" description="Helical" evidence="12">
    <location>
        <begin position="337"/>
        <end position="362"/>
    </location>
</feature>
<keyword evidence="4" id="KW-1003">Cell membrane</keyword>
<feature type="transmembrane region" description="Helical" evidence="12">
    <location>
        <begin position="506"/>
        <end position="528"/>
    </location>
</feature>
<evidence type="ECO:0000256" key="5">
    <source>
        <dbReference type="ARBA" id="ARBA00022692"/>
    </source>
</evidence>
<evidence type="ECO:0000256" key="7">
    <source>
        <dbReference type="ARBA" id="ARBA00023053"/>
    </source>
</evidence>
<evidence type="ECO:0000313" key="14">
    <source>
        <dbReference type="Proteomes" id="UP001152888"/>
    </source>
</evidence>
<comment type="similarity">
    <text evidence="2 11">Belongs to the sodium:solute symporter (SSF) (TC 2.A.21) family.</text>
</comment>
<dbReference type="GO" id="GO:0015293">
    <property type="term" value="F:symporter activity"/>
    <property type="evidence" value="ECO:0007669"/>
    <property type="project" value="TreeGrafter"/>
</dbReference>